<comment type="cofactor">
    <cofactor evidence="1">
        <name>Mg(2+)</name>
        <dbReference type="ChEBI" id="CHEBI:18420"/>
    </cofactor>
</comment>
<dbReference type="InterPro" id="IPR018110">
    <property type="entry name" value="Mandel_Rmase/mucon_lact_enz_CS"/>
</dbReference>
<dbReference type="InterPro" id="IPR046945">
    <property type="entry name" value="RHMD-like"/>
</dbReference>
<keyword evidence="3" id="KW-0460">Magnesium</keyword>
<dbReference type="SFLD" id="SFLDG00179">
    <property type="entry name" value="mandelate_racemase"/>
    <property type="match status" value="1"/>
</dbReference>
<protein>
    <recommendedName>
        <fullName evidence="4">Mandelate racemase/muconate lactonizing enzyme C-terminal domain-containing protein</fullName>
    </recommendedName>
</protein>
<evidence type="ECO:0000313" key="6">
    <source>
        <dbReference type="Proteomes" id="UP000697995"/>
    </source>
</evidence>
<proteinExistence type="predicted"/>
<dbReference type="SUPFAM" id="SSF51604">
    <property type="entry name" value="Enolase C-terminal domain-like"/>
    <property type="match status" value="1"/>
</dbReference>
<evidence type="ECO:0000313" key="5">
    <source>
        <dbReference type="EMBL" id="MBK1659233.1"/>
    </source>
</evidence>
<dbReference type="SFLD" id="SFLDS00001">
    <property type="entry name" value="Enolase"/>
    <property type="match status" value="1"/>
</dbReference>
<dbReference type="Gene3D" id="3.30.390.10">
    <property type="entry name" value="Enolase-like, N-terminal domain"/>
    <property type="match status" value="1"/>
</dbReference>
<dbReference type="InterPro" id="IPR013342">
    <property type="entry name" value="Mandelate_racemase_C"/>
</dbReference>
<dbReference type="Pfam" id="PF13378">
    <property type="entry name" value="MR_MLE_C"/>
    <property type="match status" value="1"/>
</dbReference>
<dbReference type="CDD" id="cd03316">
    <property type="entry name" value="MR_like"/>
    <property type="match status" value="1"/>
</dbReference>
<evidence type="ECO:0000256" key="1">
    <source>
        <dbReference type="ARBA" id="ARBA00001946"/>
    </source>
</evidence>
<dbReference type="InterPro" id="IPR036849">
    <property type="entry name" value="Enolase-like_C_sf"/>
</dbReference>
<dbReference type="SMART" id="SM00922">
    <property type="entry name" value="MR_MLE"/>
    <property type="match status" value="1"/>
</dbReference>
<feature type="domain" description="Mandelate racemase/muconate lactonizing enzyme C-terminal" evidence="4">
    <location>
        <begin position="150"/>
        <end position="248"/>
    </location>
</feature>
<dbReference type="PROSITE" id="PS00909">
    <property type="entry name" value="MR_MLE_2"/>
    <property type="match status" value="1"/>
</dbReference>
<accession>A0ABS1CXV2</accession>
<dbReference type="Proteomes" id="UP000697995">
    <property type="component" value="Unassembled WGS sequence"/>
</dbReference>
<organism evidence="5 6">
    <name type="scientific">Paracraurococcus ruber</name>
    <dbReference type="NCBI Taxonomy" id="77675"/>
    <lineage>
        <taxon>Bacteria</taxon>
        <taxon>Pseudomonadati</taxon>
        <taxon>Pseudomonadota</taxon>
        <taxon>Alphaproteobacteria</taxon>
        <taxon>Acetobacterales</taxon>
        <taxon>Roseomonadaceae</taxon>
        <taxon>Paracraurococcus</taxon>
    </lineage>
</organism>
<dbReference type="InterPro" id="IPR013341">
    <property type="entry name" value="Mandelate_racemase_N_dom"/>
</dbReference>
<dbReference type="SUPFAM" id="SSF54826">
    <property type="entry name" value="Enolase N-terminal domain-like"/>
    <property type="match status" value="1"/>
</dbReference>
<dbReference type="InterPro" id="IPR029017">
    <property type="entry name" value="Enolase-like_N"/>
</dbReference>
<dbReference type="PANTHER" id="PTHR13794">
    <property type="entry name" value="ENOLASE SUPERFAMILY, MANDELATE RACEMASE"/>
    <property type="match status" value="1"/>
</dbReference>
<dbReference type="PANTHER" id="PTHR13794:SF58">
    <property type="entry name" value="MITOCHONDRIAL ENOLASE SUPERFAMILY MEMBER 1"/>
    <property type="match status" value="1"/>
</dbReference>
<evidence type="ECO:0000259" key="4">
    <source>
        <dbReference type="SMART" id="SM00922"/>
    </source>
</evidence>
<dbReference type="Gene3D" id="3.20.20.120">
    <property type="entry name" value="Enolase-like C-terminal domain"/>
    <property type="match status" value="1"/>
</dbReference>
<evidence type="ECO:0000256" key="3">
    <source>
        <dbReference type="ARBA" id="ARBA00022842"/>
    </source>
</evidence>
<keyword evidence="2" id="KW-0479">Metal-binding</keyword>
<evidence type="ECO:0000256" key="2">
    <source>
        <dbReference type="ARBA" id="ARBA00022723"/>
    </source>
</evidence>
<name>A0ABS1CXV2_9PROT</name>
<sequence>MTDLTIRELRTTLLRLPWAEDPWLFGHALGPQRDLVVVEVVTASGLAGMGYLHLLNLPLQRTIGACLAEAVAPRVVGRSATEVEGIWRDLWRATLTGGRGGVTMMAQSAVDIALWDVLGKAAGLPLHRLWGHVRSKIPIYGSGCFRGALGEGMAAKAKHYVSQGYRAIKMQAAHIGDWRQDVRNLRMVRDAVGPDVEIMIDINMGWTADQAIIAGRAFQDYDPYWIEEPVLPDDFSGYLRCAEALGTRVVGGETHFGRADLLPVLQNPRLPILQPDPMRGGLTELRKLAVVADTWGMTIAPHLFPELNVHLLASIPNGIWAEQMGLLDDVWVAKPVIEDGHILAPETPGHGLAFRPEVLKDFVLK</sequence>
<keyword evidence="6" id="KW-1185">Reference proteome</keyword>
<gene>
    <name evidence="5" type="ORF">CKO45_13410</name>
</gene>
<dbReference type="EMBL" id="NRSG01000090">
    <property type="protein sequence ID" value="MBK1659233.1"/>
    <property type="molecule type" value="Genomic_DNA"/>
</dbReference>
<dbReference type="Pfam" id="PF02746">
    <property type="entry name" value="MR_MLE_N"/>
    <property type="match status" value="1"/>
</dbReference>
<dbReference type="RefSeq" id="WP_133220755.1">
    <property type="nucleotide sequence ID" value="NZ_NRSG01000090.1"/>
</dbReference>
<comment type="caution">
    <text evidence="5">The sequence shown here is derived from an EMBL/GenBank/DDBJ whole genome shotgun (WGS) entry which is preliminary data.</text>
</comment>
<dbReference type="InterPro" id="IPR029065">
    <property type="entry name" value="Enolase_C-like"/>
</dbReference>
<reference evidence="5 6" key="1">
    <citation type="journal article" date="2020" name="Microorganisms">
        <title>Osmotic Adaptation and Compatible Solute Biosynthesis of Phototrophic Bacteria as Revealed from Genome Analyses.</title>
        <authorList>
            <person name="Imhoff J.F."/>
            <person name="Rahn T."/>
            <person name="Kunzel S."/>
            <person name="Keller A."/>
            <person name="Neulinger S.C."/>
        </authorList>
    </citation>
    <scope>NUCLEOTIDE SEQUENCE [LARGE SCALE GENOMIC DNA]</scope>
    <source>
        <strain evidence="5 6">DSM 15382</strain>
    </source>
</reference>